<sequence>MSGSTEAELNQSLTFPSLKPAFQHSFTERPQTIHMRFPAGFQVYKCTEYPFLRNGGGVTEFWCPWQRMMLGNIEVPGFKELRMRYRNIGGSVGRPQEFARVRNAVTNEWNAMSSLTKAELRLPVWGFIGVCSNQLVSTAQEKERPSGAPPTAKVVFLGGDYQLLLPNMTAEHIFKL</sequence>
<gene>
    <name evidence="1" type="ordered locus">AciX9_3368</name>
</gene>
<organism evidence="2">
    <name type="scientific">Granulicella tundricola (strain ATCC BAA-1859 / DSM 23138 / MP5ACTX9)</name>
    <dbReference type="NCBI Taxonomy" id="1198114"/>
    <lineage>
        <taxon>Bacteria</taxon>
        <taxon>Pseudomonadati</taxon>
        <taxon>Acidobacteriota</taxon>
        <taxon>Terriglobia</taxon>
        <taxon>Terriglobales</taxon>
        <taxon>Acidobacteriaceae</taxon>
        <taxon>Granulicella</taxon>
    </lineage>
</organism>
<protein>
    <submittedName>
        <fullName evidence="1">Uncharacterized protein</fullName>
    </submittedName>
</protein>
<keyword evidence="2" id="KW-1185">Reference proteome</keyword>
<dbReference type="EMBL" id="CP002480">
    <property type="protein sequence ID" value="ADW70376.1"/>
    <property type="molecule type" value="Genomic_DNA"/>
</dbReference>
<dbReference type="PaxDb" id="1198114-AciX9_3368"/>
<accession>E8X2S9</accession>
<dbReference type="STRING" id="1198114.AciX9_3368"/>
<dbReference type="Proteomes" id="UP000000343">
    <property type="component" value="Chromosome"/>
</dbReference>
<evidence type="ECO:0000313" key="2">
    <source>
        <dbReference type="Proteomes" id="UP000000343"/>
    </source>
</evidence>
<dbReference type="RefSeq" id="WP_013581688.1">
    <property type="nucleotide sequence ID" value="NC_015064.1"/>
</dbReference>
<dbReference type="AlphaFoldDB" id="E8X2S9"/>
<proteinExistence type="predicted"/>
<dbReference type="OrthoDB" id="9840263at2"/>
<dbReference type="KEGG" id="acm:AciX9_3368"/>
<evidence type="ECO:0000313" key="1">
    <source>
        <dbReference type="EMBL" id="ADW70376.1"/>
    </source>
</evidence>
<name>E8X2S9_GRATM</name>
<dbReference type="HOGENOM" id="CLU_1523076_0_0_0"/>
<reference evidence="2" key="1">
    <citation type="submission" date="2011-01" db="EMBL/GenBank/DDBJ databases">
        <title>Complete sequence of chromosome of Acidobacterium sp. MP5ACTX9.</title>
        <authorList>
            <consortium name="US DOE Joint Genome Institute"/>
            <person name="Lucas S."/>
            <person name="Copeland A."/>
            <person name="Lapidus A."/>
            <person name="Cheng J.-F."/>
            <person name="Goodwin L."/>
            <person name="Pitluck S."/>
            <person name="Teshima H."/>
            <person name="Detter J.C."/>
            <person name="Han C."/>
            <person name="Tapia R."/>
            <person name="Land M."/>
            <person name="Hauser L."/>
            <person name="Kyrpides N."/>
            <person name="Ivanova N."/>
            <person name="Ovchinnikova G."/>
            <person name="Pagani I."/>
            <person name="Rawat S.R."/>
            <person name="Mannisto M."/>
            <person name="Haggblom M.M."/>
            <person name="Woyke T."/>
        </authorList>
    </citation>
    <scope>NUCLEOTIDE SEQUENCE [LARGE SCALE GENOMIC DNA]</scope>
    <source>
        <strain evidence="2">MP5ACTX9</strain>
    </source>
</reference>